<sequence>MYDRNLCLRARKSFSKNLLTDEGKSQLYETTFDVKEVDRLQQLYENSSFQILKEDLFQPNANVIQQMSTSTDKGHQWRRNTSLKNDFSPLKFVIQYLVYQQNSRIMKITWLDNKKKHGNTSLKNNPSPSKYVTQDDRRETKPNQIQIRDPIFRFDSSNSGFMKIIWLDNKNYLTEFYREHFFRIPRPNSKKKELFQPNANVIQQVSTSTDKGHQWHGNTSLKKKKKKKAFPFQIRDPILSLPAEFQIHVISGVSLAKEKRLLICIARNKSFKSYS</sequence>
<proteinExistence type="predicted"/>
<keyword evidence="3" id="KW-1185">Reference proteome</keyword>
<feature type="region of interest" description="Disordered" evidence="1">
    <location>
        <begin position="116"/>
        <end position="140"/>
    </location>
</feature>
<protein>
    <submittedName>
        <fullName evidence="2">Uncharacterized protein</fullName>
    </submittedName>
</protein>
<evidence type="ECO:0000256" key="1">
    <source>
        <dbReference type="SAM" id="MobiDB-lite"/>
    </source>
</evidence>
<accession>A0AAV4QJU5</accession>
<evidence type="ECO:0000313" key="2">
    <source>
        <dbReference type="EMBL" id="GIY09211.1"/>
    </source>
</evidence>
<dbReference type="Proteomes" id="UP001054945">
    <property type="component" value="Unassembled WGS sequence"/>
</dbReference>
<organism evidence="2 3">
    <name type="scientific">Caerostris extrusa</name>
    <name type="common">Bark spider</name>
    <name type="synonym">Caerostris bankana</name>
    <dbReference type="NCBI Taxonomy" id="172846"/>
    <lineage>
        <taxon>Eukaryota</taxon>
        <taxon>Metazoa</taxon>
        <taxon>Ecdysozoa</taxon>
        <taxon>Arthropoda</taxon>
        <taxon>Chelicerata</taxon>
        <taxon>Arachnida</taxon>
        <taxon>Araneae</taxon>
        <taxon>Araneomorphae</taxon>
        <taxon>Entelegynae</taxon>
        <taxon>Araneoidea</taxon>
        <taxon>Araneidae</taxon>
        <taxon>Caerostris</taxon>
    </lineage>
</organism>
<comment type="caution">
    <text evidence="2">The sequence shown here is derived from an EMBL/GenBank/DDBJ whole genome shotgun (WGS) entry which is preliminary data.</text>
</comment>
<dbReference type="AlphaFoldDB" id="A0AAV4QJU5"/>
<gene>
    <name evidence="2" type="ORF">CEXT_117111</name>
</gene>
<evidence type="ECO:0000313" key="3">
    <source>
        <dbReference type="Proteomes" id="UP001054945"/>
    </source>
</evidence>
<reference evidence="2 3" key="1">
    <citation type="submission" date="2021-06" db="EMBL/GenBank/DDBJ databases">
        <title>Caerostris extrusa draft genome.</title>
        <authorList>
            <person name="Kono N."/>
            <person name="Arakawa K."/>
        </authorList>
    </citation>
    <scope>NUCLEOTIDE SEQUENCE [LARGE SCALE GENOMIC DNA]</scope>
</reference>
<name>A0AAV4QJU5_CAEEX</name>
<feature type="compositionally biased region" description="Polar residues" evidence="1">
    <location>
        <begin position="119"/>
        <end position="132"/>
    </location>
</feature>
<dbReference type="EMBL" id="BPLR01006343">
    <property type="protein sequence ID" value="GIY09211.1"/>
    <property type="molecule type" value="Genomic_DNA"/>
</dbReference>